<organism evidence="1 2">
    <name type="scientific">Brevundimonas phage vB_BpoS-Kikimora</name>
    <dbReference type="NCBI Taxonomy" id="2948601"/>
    <lineage>
        <taxon>Viruses</taxon>
        <taxon>Duplodnaviria</taxon>
        <taxon>Heunggongvirae</taxon>
        <taxon>Uroviricota</taxon>
        <taxon>Caudoviricetes</taxon>
        <taxon>Jeanschmidtviridae</taxon>
        <taxon>Kikimoravirus</taxon>
        <taxon>Kikimoravirus kikimora</taxon>
    </lineage>
</organism>
<sequence>MQTQAFFFVVHLLDANGGRLASDEVWYEEGGNPDATAAGEQAAAFFCSGEHGFTEEEIEEATLRILGPFTPNYDSALQLQVVQNDNAETGWEAV</sequence>
<dbReference type="EMBL" id="ON529857">
    <property type="protein sequence ID" value="USN15584.1"/>
    <property type="molecule type" value="Genomic_DNA"/>
</dbReference>
<protein>
    <submittedName>
        <fullName evidence="1">Uncharacterized protein</fullName>
    </submittedName>
</protein>
<name>A0A9E7MSD6_9CAUD</name>
<keyword evidence="2" id="KW-1185">Reference proteome</keyword>
<dbReference type="Proteomes" id="UP001056576">
    <property type="component" value="Segment"/>
</dbReference>
<reference evidence="1 2" key="1">
    <citation type="submission" date="2022-05" db="EMBL/GenBank/DDBJ databases">
        <authorList>
            <person name="Friedrich I."/>
            <person name="Poehlein A."/>
            <person name="Schneider D."/>
            <person name="Hertel R."/>
            <person name="Daniel R."/>
        </authorList>
    </citation>
    <scope>NUCLEOTIDE SEQUENCE [LARGE SCALE GENOMIC DNA]</scope>
</reference>
<gene>
    <name evidence="1" type="ORF">KIKIMORA_04660</name>
</gene>
<evidence type="ECO:0000313" key="1">
    <source>
        <dbReference type="EMBL" id="USN15584.1"/>
    </source>
</evidence>
<evidence type="ECO:0000313" key="2">
    <source>
        <dbReference type="Proteomes" id="UP001056576"/>
    </source>
</evidence>
<proteinExistence type="predicted"/>
<accession>A0A9E7MSD6</accession>